<organism evidence="1 2">
    <name type="scientific">Pseudidiomarina sediminum</name>
    <dbReference type="NCBI Taxonomy" id="431675"/>
    <lineage>
        <taxon>Bacteria</taxon>
        <taxon>Pseudomonadati</taxon>
        <taxon>Pseudomonadota</taxon>
        <taxon>Gammaproteobacteria</taxon>
        <taxon>Alteromonadales</taxon>
        <taxon>Idiomarinaceae</taxon>
        <taxon>Pseudidiomarina</taxon>
    </lineage>
</organism>
<evidence type="ECO:0000313" key="1">
    <source>
        <dbReference type="EMBL" id="RUO69003.1"/>
    </source>
</evidence>
<dbReference type="Proteomes" id="UP000287022">
    <property type="component" value="Unassembled WGS sequence"/>
</dbReference>
<dbReference type="RefSeq" id="WP_026861062.1">
    <property type="nucleotide sequence ID" value="NZ_PIQE01000006.1"/>
</dbReference>
<proteinExistence type="predicted"/>
<protein>
    <recommendedName>
        <fullName evidence="3">Competence protein</fullName>
    </recommendedName>
</protein>
<dbReference type="STRING" id="1122124.GCA_000423165_02380"/>
<name>A0A432YZF3_9GAMM</name>
<evidence type="ECO:0000313" key="2">
    <source>
        <dbReference type="Proteomes" id="UP000287022"/>
    </source>
</evidence>
<evidence type="ECO:0008006" key="3">
    <source>
        <dbReference type="Google" id="ProtNLM"/>
    </source>
</evidence>
<keyword evidence="2" id="KW-1185">Reference proteome</keyword>
<comment type="caution">
    <text evidence="1">The sequence shown here is derived from an EMBL/GenBank/DDBJ whole genome shotgun (WGS) entry which is preliminary data.</text>
</comment>
<gene>
    <name evidence="1" type="ORF">CWI80_12295</name>
</gene>
<accession>A0A432YZF3</accession>
<dbReference type="AlphaFoldDB" id="A0A432YZF3"/>
<reference evidence="2" key="1">
    <citation type="journal article" date="2018" name="Front. Microbiol.">
        <title>Genome-Based Analysis Reveals the Taxonomy and Diversity of the Family Idiomarinaceae.</title>
        <authorList>
            <person name="Liu Y."/>
            <person name="Lai Q."/>
            <person name="Shao Z."/>
        </authorList>
    </citation>
    <scope>NUCLEOTIDE SEQUENCE [LARGE SCALE GENOMIC DNA]</scope>
    <source>
        <strain evidence="2">c121</strain>
    </source>
</reference>
<sequence length="214" mass="24190">MMIFALTAEDKVMVHISNASKGHRYVCALCQTPLSVVQGTQNRHHFRHVAGRRAQGGGGETNLHRQAIEHIVATRGIVLNNSSELVFDQVATNVSFHKKVRPDIVGIKDGKHYAIEIRVTHAVSQEKVAIFKELNVNAIEIDLSSWHRACPSFASPAGIAQLLNRYAPHQWLSRQRRFPRLYHTLQQLKHWLFGIAAITPTRPPAPYQFNLDLR</sequence>
<dbReference type="EMBL" id="PIQE01000006">
    <property type="protein sequence ID" value="RUO69003.1"/>
    <property type="molecule type" value="Genomic_DNA"/>
</dbReference>